<keyword evidence="1" id="KW-1133">Transmembrane helix</keyword>
<keyword evidence="1" id="KW-0472">Membrane</keyword>
<feature type="transmembrane region" description="Helical" evidence="1">
    <location>
        <begin position="34"/>
        <end position="57"/>
    </location>
</feature>
<accession>A0ABQ4T690</accession>
<dbReference type="EMBL" id="BPQV01000002">
    <property type="protein sequence ID" value="GJE25944.1"/>
    <property type="molecule type" value="Genomic_DNA"/>
</dbReference>
<protein>
    <submittedName>
        <fullName evidence="2">Uncharacterized protein</fullName>
    </submittedName>
</protein>
<evidence type="ECO:0000313" key="2">
    <source>
        <dbReference type="EMBL" id="GJE25944.1"/>
    </source>
</evidence>
<keyword evidence="3" id="KW-1185">Reference proteome</keyword>
<sequence length="58" mass="6190">MARADSGSVARLAPRAGRFAESGYVYLRGYDQRAAWIAAGMPLLGTLALVFSAVFLAR</sequence>
<name>A0ABQ4T690_METOR</name>
<reference evidence="2" key="2">
    <citation type="submission" date="2021-08" db="EMBL/GenBank/DDBJ databases">
        <authorList>
            <person name="Tani A."/>
            <person name="Ola A."/>
            <person name="Ogura Y."/>
            <person name="Katsura K."/>
            <person name="Hayashi T."/>
        </authorList>
    </citation>
    <scope>NUCLEOTIDE SEQUENCE</scope>
    <source>
        <strain evidence="2">NBRC 15689</strain>
    </source>
</reference>
<reference evidence="2" key="1">
    <citation type="journal article" date="2021" name="Front. Microbiol.">
        <title>Comprehensive Comparative Genomics and Phenotyping of Methylobacterium Species.</title>
        <authorList>
            <person name="Alessa O."/>
            <person name="Ogura Y."/>
            <person name="Fujitani Y."/>
            <person name="Takami H."/>
            <person name="Hayashi T."/>
            <person name="Sahin N."/>
            <person name="Tani A."/>
        </authorList>
    </citation>
    <scope>NUCLEOTIDE SEQUENCE</scope>
    <source>
        <strain evidence="2">NBRC 15689</strain>
    </source>
</reference>
<evidence type="ECO:0000256" key="1">
    <source>
        <dbReference type="SAM" id="Phobius"/>
    </source>
</evidence>
<gene>
    <name evidence="2" type="ORF">LKMONMHP_0788</name>
</gene>
<proteinExistence type="predicted"/>
<comment type="caution">
    <text evidence="2">The sequence shown here is derived from an EMBL/GenBank/DDBJ whole genome shotgun (WGS) entry which is preliminary data.</text>
</comment>
<organism evidence="2 3">
    <name type="scientific">Methylobacterium organophilum</name>
    <dbReference type="NCBI Taxonomy" id="410"/>
    <lineage>
        <taxon>Bacteria</taxon>
        <taxon>Pseudomonadati</taxon>
        <taxon>Pseudomonadota</taxon>
        <taxon>Alphaproteobacteria</taxon>
        <taxon>Hyphomicrobiales</taxon>
        <taxon>Methylobacteriaceae</taxon>
        <taxon>Methylobacterium</taxon>
    </lineage>
</organism>
<evidence type="ECO:0000313" key="3">
    <source>
        <dbReference type="Proteomes" id="UP001055156"/>
    </source>
</evidence>
<dbReference type="RefSeq" id="WP_238309897.1">
    <property type="nucleotide sequence ID" value="NZ_BPQV01000002.1"/>
</dbReference>
<keyword evidence="1" id="KW-0812">Transmembrane</keyword>
<dbReference type="Proteomes" id="UP001055156">
    <property type="component" value="Unassembled WGS sequence"/>
</dbReference>